<sequence>MNSTISLSSLSHTTHIVNPTLHAGNSHVDADGGDDEADGTLAGINDGGEGNDRPMVATDGDLAVKIQQDFNIKEFLSLAHRVIDEGDEESMAALRDLKDRWTTKFGRGDGLKSISSHQLTPFLPPPVRLARQIPRLPSPEQETAILSVLFAMRVRRRRFLLHT</sequence>
<accession>A0AAW2XAM6</accession>
<dbReference type="EMBL" id="JACGWN010000005">
    <property type="protein sequence ID" value="KAL0449205.1"/>
    <property type="molecule type" value="Genomic_DNA"/>
</dbReference>
<organism evidence="2">
    <name type="scientific">Sesamum latifolium</name>
    <dbReference type="NCBI Taxonomy" id="2727402"/>
    <lineage>
        <taxon>Eukaryota</taxon>
        <taxon>Viridiplantae</taxon>
        <taxon>Streptophyta</taxon>
        <taxon>Embryophyta</taxon>
        <taxon>Tracheophyta</taxon>
        <taxon>Spermatophyta</taxon>
        <taxon>Magnoliopsida</taxon>
        <taxon>eudicotyledons</taxon>
        <taxon>Gunneridae</taxon>
        <taxon>Pentapetalae</taxon>
        <taxon>asterids</taxon>
        <taxon>lamiids</taxon>
        <taxon>Lamiales</taxon>
        <taxon>Pedaliaceae</taxon>
        <taxon>Sesamum</taxon>
    </lineage>
</organism>
<feature type="region of interest" description="Disordered" evidence="1">
    <location>
        <begin position="21"/>
        <end position="55"/>
    </location>
</feature>
<gene>
    <name evidence="2" type="ORF">Slati_1476900</name>
</gene>
<proteinExistence type="predicted"/>
<dbReference type="AlphaFoldDB" id="A0AAW2XAM6"/>
<reference evidence="2" key="1">
    <citation type="submission" date="2020-06" db="EMBL/GenBank/DDBJ databases">
        <authorList>
            <person name="Li T."/>
            <person name="Hu X."/>
            <person name="Zhang T."/>
            <person name="Song X."/>
            <person name="Zhang H."/>
            <person name="Dai N."/>
            <person name="Sheng W."/>
            <person name="Hou X."/>
            <person name="Wei L."/>
        </authorList>
    </citation>
    <scope>NUCLEOTIDE SEQUENCE</scope>
    <source>
        <strain evidence="2">KEN1</strain>
        <tissue evidence="2">Leaf</tissue>
    </source>
</reference>
<evidence type="ECO:0000256" key="1">
    <source>
        <dbReference type="SAM" id="MobiDB-lite"/>
    </source>
</evidence>
<reference evidence="2" key="2">
    <citation type="journal article" date="2024" name="Plant">
        <title>Genomic evolution and insights into agronomic trait innovations of Sesamum species.</title>
        <authorList>
            <person name="Miao H."/>
            <person name="Wang L."/>
            <person name="Qu L."/>
            <person name="Liu H."/>
            <person name="Sun Y."/>
            <person name="Le M."/>
            <person name="Wang Q."/>
            <person name="Wei S."/>
            <person name="Zheng Y."/>
            <person name="Lin W."/>
            <person name="Duan Y."/>
            <person name="Cao H."/>
            <person name="Xiong S."/>
            <person name="Wang X."/>
            <person name="Wei L."/>
            <person name="Li C."/>
            <person name="Ma Q."/>
            <person name="Ju M."/>
            <person name="Zhao R."/>
            <person name="Li G."/>
            <person name="Mu C."/>
            <person name="Tian Q."/>
            <person name="Mei H."/>
            <person name="Zhang T."/>
            <person name="Gao T."/>
            <person name="Zhang H."/>
        </authorList>
    </citation>
    <scope>NUCLEOTIDE SEQUENCE</scope>
    <source>
        <strain evidence="2">KEN1</strain>
    </source>
</reference>
<evidence type="ECO:0000313" key="2">
    <source>
        <dbReference type="EMBL" id="KAL0449205.1"/>
    </source>
</evidence>
<name>A0AAW2XAM6_9LAMI</name>
<protein>
    <submittedName>
        <fullName evidence="2">Uncharacterized protein</fullName>
    </submittedName>
</protein>
<comment type="caution">
    <text evidence="2">The sequence shown here is derived from an EMBL/GenBank/DDBJ whole genome shotgun (WGS) entry which is preliminary data.</text>
</comment>